<dbReference type="PANTHER" id="PTHR12788">
    <property type="entry name" value="PROTEIN-TYROSINE SULFOTRANSFERASE 2"/>
    <property type="match status" value="1"/>
</dbReference>
<dbReference type="InterPro" id="IPR026634">
    <property type="entry name" value="TPST-like"/>
</dbReference>
<evidence type="ECO:0000313" key="2">
    <source>
        <dbReference type="EMBL" id="CAA9371680.1"/>
    </source>
</evidence>
<dbReference type="SUPFAM" id="SSF52540">
    <property type="entry name" value="P-loop containing nucleoside triphosphate hydrolases"/>
    <property type="match status" value="1"/>
</dbReference>
<dbReference type="Gene3D" id="3.40.50.300">
    <property type="entry name" value="P-loop containing nucleotide triphosphate hydrolases"/>
    <property type="match status" value="1"/>
</dbReference>
<organism evidence="2">
    <name type="scientific">uncultured Propionibacteriaceae bacterium</name>
    <dbReference type="NCBI Taxonomy" id="257457"/>
    <lineage>
        <taxon>Bacteria</taxon>
        <taxon>Bacillati</taxon>
        <taxon>Actinomycetota</taxon>
        <taxon>Actinomycetes</taxon>
        <taxon>Propionibacteriales</taxon>
        <taxon>Propionibacteriaceae</taxon>
        <taxon>environmental samples</taxon>
    </lineage>
</organism>
<proteinExistence type="predicted"/>
<dbReference type="PANTHER" id="PTHR12788:SF10">
    <property type="entry name" value="PROTEIN-TYROSINE SULFOTRANSFERASE"/>
    <property type="match status" value="1"/>
</dbReference>
<dbReference type="InterPro" id="IPR027417">
    <property type="entry name" value="P-loop_NTPase"/>
</dbReference>
<keyword evidence="1" id="KW-0808">Transferase</keyword>
<gene>
    <name evidence="2" type="ORF">AVDCRST_MAG75-130</name>
</gene>
<protein>
    <recommendedName>
        <fullName evidence="3">Sulfotransferase</fullName>
    </recommendedName>
</protein>
<dbReference type="AlphaFoldDB" id="A0A6J4MXQ1"/>
<accession>A0A6J4MXQ1</accession>
<dbReference type="Pfam" id="PF13469">
    <property type="entry name" value="Sulfotransfer_3"/>
    <property type="match status" value="1"/>
</dbReference>
<name>A0A6J4MXQ1_9ACTN</name>
<evidence type="ECO:0000256" key="1">
    <source>
        <dbReference type="ARBA" id="ARBA00022679"/>
    </source>
</evidence>
<reference evidence="2" key="1">
    <citation type="submission" date="2020-02" db="EMBL/GenBank/DDBJ databases">
        <authorList>
            <person name="Meier V. D."/>
        </authorList>
    </citation>
    <scope>NUCLEOTIDE SEQUENCE</scope>
    <source>
        <strain evidence="2">AVDCRST_MAG75</strain>
    </source>
</reference>
<sequence>MRWQQQVNNALDRVSGYRLLKSTSLVPQRAPGDAVRGPTDPEKDRLLRTPVFVLSSVRSGSTLLRVMLSSHSQIHAPHETHFRRISVSLGTQPVQQAMESLGITQSDVEHLLWDRLLHRELVRSRKLILVEKTPSNVFGYRRLATCWPEARFIFLLRHPMSIAQSWHEAEPRQRPMHQAISHTYQYMKYLERARHELDGLEVRYEKLTTDPAMETRRICTFLDVGWEPDMLVYGKSHPTAFVKGVGDWRDKIRTGTVQPGRPLPPPDTVPVELQPIARAWGYLS</sequence>
<evidence type="ECO:0008006" key="3">
    <source>
        <dbReference type="Google" id="ProtNLM"/>
    </source>
</evidence>
<dbReference type="EMBL" id="CADCUO010000007">
    <property type="protein sequence ID" value="CAA9371680.1"/>
    <property type="molecule type" value="Genomic_DNA"/>
</dbReference>
<dbReference type="GO" id="GO:0008476">
    <property type="term" value="F:protein-tyrosine sulfotransferase activity"/>
    <property type="evidence" value="ECO:0007669"/>
    <property type="project" value="InterPro"/>
</dbReference>